<keyword evidence="6" id="KW-0378">Hydrolase</keyword>
<gene>
    <name evidence="6" type="ORF">DYU05_10020</name>
</gene>
<keyword evidence="7" id="KW-1185">Reference proteome</keyword>
<reference evidence="6" key="1">
    <citation type="submission" date="2018-08" db="EMBL/GenBank/DDBJ databases">
        <title>Mucilaginibacter terrae sp. nov., isolated from manganese diggings.</title>
        <authorList>
            <person name="Huang Y."/>
            <person name="Zhou Z."/>
        </authorList>
    </citation>
    <scope>NUCLEOTIDE SEQUENCE [LARGE SCALE GENOMIC DNA]</scope>
    <source>
        <strain evidence="6">ZH6</strain>
    </source>
</reference>
<keyword evidence="4" id="KW-0732">Signal</keyword>
<dbReference type="GO" id="GO:0046677">
    <property type="term" value="P:response to antibiotic"/>
    <property type="evidence" value="ECO:0007669"/>
    <property type="project" value="InterPro"/>
</dbReference>
<evidence type="ECO:0000313" key="6">
    <source>
        <dbReference type="EMBL" id="RFZ85897.1"/>
    </source>
</evidence>
<feature type="domain" description="Beta-lactamase class A catalytic" evidence="5">
    <location>
        <begin position="40"/>
        <end position="254"/>
    </location>
</feature>
<protein>
    <recommendedName>
        <fullName evidence="3">beta-lactamase</fullName>
        <ecNumber evidence="3">3.5.2.6</ecNumber>
    </recommendedName>
</protein>
<dbReference type="InterPro" id="IPR012338">
    <property type="entry name" value="Beta-lactam/transpept-like"/>
</dbReference>
<evidence type="ECO:0000313" key="7">
    <source>
        <dbReference type="Proteomes" id="UP000260823"/>
    </source>
</evidence>
<name>A0A3E2NY34_9SPHI</name>
<dbReference type="EMBL" id="QWDE01000001">
    <property type="protein sequence ID" value="RFZ85897.1"/>
    <property type="molecule type" value="Genomic_DNA"/>
</dbReference>
<dbReference type="SUPFAM" id="SSF56601">
    <property type="entry name" value="beta-lactamase/transpeptidase-like"/>
    <property type="match status" value="1"/>
</dbReference>
<proteinExistence type="inferred from homology"/>
<dbReference type="OrthoDB" id="1422836at2"/>
<dbReference type="GO" id="GO:0030655">
    <property type="term" value="P:beta-lactam antibiotic catabolic process"/>
    <property type="evidence" value="ECO:0007669"/>
    <property type="project" value="InterPro"/>
</dbReference>
<comment type="catalytic activity">
    <reaction evidence="1">
        <text>a beta-lactam + H2O = a substituted beta-amino acid</text>
        <dbReference type="Rhea" id="RHEA:20401"/>
        <dbReference type="ChEBI" id="CHEBI:15377"/>
        <dbReference type="ChEBI" id="CHEBI:35627"/>
        <dbReference type="ChEBI" id="CHEBI:140347"/>
        <dbReference type="EC" id="3.5.2.6"/>
    </reaction>
</comment>
<dbReference type="InterPro" id="IPR045155">
    <property type="entry name" value="Beta-lactam_cat"/>
</dbReference>
<dbReference type="Pfam" id="PF13354">
    <property type="entry name" value="Beta-lactamase2"/>
    <property type="match status" value="1"/>
</dbReference>
<feature type="signal peptide" evidence="4">
    <location>
        <begin position="1"/>
        <end position="18"/>
    </location>
</feature>
<evidence type="ECO:0000259" key="5">
    <source>
        <dbReference type="Pfam" id="PF13354"/>
    </source>
</evidence>
<sequence length="302" mass="34132">MKKILVFLLLAAPSIIYAQTDEKLTDKLKEAVAGFHGQAGIYVHNLKTGKTAGINQDTLFPTASMIKVSILAGVMDKIEHGELKYNQKLAYRDSLLYAGEDILGSFKDKDTIMLSKVTMLMITMSDNTASLWLQKLVTGQHINNWLDSNGFKSMRVNSRVPGREAMQKRYGWGVTTPYEMCKLFTMIRDGQAVSRAASERMYRTLNRIYWDEKALSQIPPYVQAISKQGAVDDAKSETVLVNAPHGDYVFSITTKNNTDQRWTADNEASQLIKKISAMLWHYFEPKSNWKPAPGIDKYMLNE</sequence>
<dbReference type="Proteomes" id="UP000260823">
    <property type="component" value="Unassembled WGS sequence"/>
</dbReference>
<dbReference type="AlphaFoldDB" id="A0A3E2NY34"/>
<dbReference type="Gene3D" id="3.40.710.10">
    <property type="entry name" value="DD-peptidase/beta-lactamase superfamily"/>
    <property type="match status" value="1"/>
</dbReference>
<feature type="chain" id="PRO_5017736191" description="beta-lactamase" evidence="4">
    <location>
        <begin position="19"/>
        <end position="302"/>
    </location>
</feature>
<dbReference type="EC" id="3.5.2.6" evidence="3"/>
<dbReference type="PANTHER" id="PTHR35333">
    <property type="entry name" value="BETA-LACTAMASE"/>
    <property type="match status" value="1"/>
</dbReference>
<accession>A0A3E2NY34</accession>
<dbReference type="InterPro" id="IPR000871">
    <property type="entry name" value="Beta-lactam_class-A"/>
</dbReference>
<evidence type="ECO:0000256" key="1">
    <source>
        <dbReference type="ARBA" id="ARBA00001526"/>
    </source>
</evidence>
<organism evidence="6 7">
    <name type="scientific">Mucilaginibacter terrenus</name>
    <dbReference type="NCBI Taxonomy" id="2482727"/>
    <lineage>
        <taxon>Bacteria</taxon>
        <taxon>Pseudomonadati</taxon>
        <taxon>Bacteroidota</taxon>
        <taxon>Sphingobacteriia</taxon>
        <taxon>Sphingobacteriales</taxon>
        <taxon>Sphingobacteriaceae</taxon>
        <taxon>Mucilaginibacter</taxon>
    </lineage>
</organism>
<evidence type="ECO:0000256" key="4">
    <source>
        <dbReference type="SAM" id="SignalP"/>
    </source>
</evidence>
<comment type="caution">
    <text evidence="6">The sequence shown here is derived from an EMBL/GenBank/DDBJ whole genome shotgun (WGS) entry which is preliminary data.</text>
</comment>
<evidence type="ECO:0000256" key="3">
    <source>
        <dbReference type="ARBA" id="ARBA00012865"/>
    </source>
</evidence>
<dbReference type="PANTHER" id="PTHR35333:SF3">
    <property type="entry name" value="BETA-LACTAMASE-TYPE TRANSPEPTIDASE FOLD CONTAINING PROTEIN"/>
    <property type="match status" value="1"/>
</dbReference>
<dbReference type="GO" id="GO:0008800">
    <property type="term" value="F:beta-lactamase activity"/>
    <property type="evidence" value="ECO:0007669"/>
    <property type="project" value="UniProtKB-EC"/>
</dbReference>
<dbReference type="RefSeq" id="WP_117382793.1">
    <property type="nucleotide sequence ID" value="NZ_QWDE01000001.1"/>
</dbReference>
<evidence type="ECO:0000256" key="2">
    <source>
        <dbReference type="ARBA" id="ARBA00009009"/>
    </source>
</evidence>
<comment type="similarity">
    <text evidence="2">Belongs to the class-A beta-lactamase family.</text>
</comment>